<dbReference type="KEGG" id="crw:CROST_024730"/>
<dbReference type="STRING" id="84029.CROST_25120"/>
<dbReference type="AlphaFoldDB" id="A0A1S8L4L3"/>
<proteinExistence type="predicted"/>
<accession>A0A1S8L4L3</accession>
<protein>
    <submittedName>
        <fullName evidence="1">Uncharacterized protein</fullName>
    </submittedName>
</protein>
<sequence length="186" mass="20945">MKKLKGDASMVVLSLFTLILIGLLVEFVFFHMLIVKAAEGVQDDVVFSNLAIYKNVDQNSLSLDDKNLKIEDCNSALNTFKEYLQKNMKLNSNLDSLDDSFKGTITINEFTIYNVKGNYVEILTYKPQDNVFIKSEVKNKNENIVKTSDNVVVKNTSIHTSISYNVKLLFGQVNTVTTSVDTDIVK</sequence>
<evidence type="ECO:0000313" key="2">
    <source>
        <dbReference type="Proteomes" id="UP000190951"/>
    </source>
</evidence>
<gene>
    <name evidence="1" type="ORF">CROST_024730</name>
</gene>
<dbReference type="EMBL" id="CP096983">
    <property type="protein sequence ID" value="URZ11756.1"/>
    <property type="molecule type" value="Genomic_DNA"/>
</dbReference>
<organism evidence="1 2">
    <name type="scientific">Clostridium felsineum</name>
    <dbReference type="NCBI Taxonomy" id="36839"/>
    <lineage>
        <taxon>Bacteria</taxon>
        <taxon>Bacillati</taxon>
        <taxon>Bacillota</taxon>
        <taxon>Clostridia</taxon>
        <taxon>Eubacteriales</taxon>
        <taxon>Clostridiaceae</taxon>
        <taxon>Clostridium</taxon>
    </lineage>
</organism>
<keyword evidence="2" id="KW-1185">Reference proteome</keyword>
<dbReference type="Proteomes" id="UP000190951">
    <property type="component" value="Chromosome"/>
</dbReference>
<reference evidence="1 2" key="1">
    <citation type="submission" date="2022-04" db="EMBL/GenBank/DDBJ databases">
        <title>Genome sequence of C. roseum typestrain.</title>
        <authorList>
            <person name="Poehlein A."/>
            <person name="Schoch T."/>
            <person name="Duerre P."/>
            <person name="Daniel R."/>
        </authorList>
    </citation>
    <scope>NUCLEOTIDE SEQUENCE [LARGE SCALE GENOMIC DNA]</scope>
    <source>
        <strain evidence="1 2">DSM 7320</strain>
    </source>
</reference>
<name>A0A1S8L4L3_9CLOT</name>
<dbReference type="RefSeq" id="WP_242950948.1">
    <property type="nucleotide sequence ID" value="NZ_CP096983.1"/>
</dbReference>
<evidence type="ECO:0000313" key="1">
    <source>
        <dbReference type="EMBL" id="URZ11756.1"/>
    </source>
</evidence>